<evidence type="ECO:0000313" key="9">
    <source>
        <dbReference type="EMBL" id="ELR22439.1"/>
    </source>
</evidence>
<accession>L8HA66</accession>
<feature type="transmembrane region" description="Helical" evidence="7">
    <location>
        <begin position="273"/>
        <end position="299"/>
    </location>
</feature>
<comment type="function">
    <text evidence="7">May be involved in iron transport and iron homeostasis.</text>
</comment>
<dbReference type="GeneID" id="14923376"/>
<dbReference type="SMR" id="L8HA66"/>
<feature type="transmembrane region" description="Helical" evidence="7">
    <location>
        <begin position="101"/>
        <end position="124"/>
    </location>
</feature>
<keyword evidence="7" id="KW-0406">Ion transport</keyword>
<dbReference type="RefSeq" id="XP_004367695.1">
    <property type="nucleotide sequence ID" value="XM_004367638.1"/>
</dbReference>
<dbReference type="GO" id="GO:0016020">
    <property type="term" value="C:membrane"/>
    <property type="evidence" value="ECO:0007669"/>
    <property type="project" value="UniProtKB-SubCell"/>
</dbReference>
<evidence type="ECO:0000256" key="1">
    <source>
        <dbReference type="ARBA" id="ARBA00004141"/>
    </source>
</evidence>
<evidence type="ECO:0000256" key="2">
    <source>
        <dbReference type="ARBA" id="ARBA00006279"/>
    </source>
</evidence>
<dbReference type="PANTHER" id="PTHR11660">
    <property type="entry name" value="SOLUTE CARRIER FAMILY 40 MEMBER"/>
    <property type="match status" value="1"/>
</dbReference>
<evidence type="ECO:0000313" key="10">
    <source>
        <dbReference type="Proteomes" id="UP000011083"/>
    </source>
</evidence>
<organism evidence="9 10">
    <name type="scientific">Acanthamoeba castellanii (strain ATCC 30010 / Neff)</name>
    <dbReference type="NCBI Taxonomy" id="1257118"/>
    <lineage>
        <taxon>Eukaryota</taxon>
        <taxon>Amoebozoa</taxon>
        <taxon>Discosea</taxon>
        <taxon>Longamoebia</taxon>
        <taxon>Centramoebida</taxon>
        <taxon>Acanthamoebidae</taxon>
        <taxon>Acanthamoeba</taxon>
    </lineage>
</organism>
<comment type="caution">
    <text evidence="7">Lacks conserved residue(s) required for the propagation of feature annotation.</text>
</comment>
<reference evidence="9 10" key="1">
    <citation type="journal article" date="2013" name="Genome Biol.">
        <title>Genome of Acanthamoeba castellanii highlights extensive lateral gene transfer and early evolution of tyrosine kinase signaling.</title>
        <authorList>
            <person name="Clarke M."/>
            <person name="Lohan A.J."/>
            <person name="Liu B."/>
            <person name="Lagkouvardos I."/>
            <person name="Roy S."/>
            <person name="Zafar N."/>
            <person name="Bertelli C."/>
            <person name="Schilde C."/>
            <person name="Kianianmomeni A."/>
            <person name="Burglin T.R."/>
            <person name="Frech C."/>
            <person name="Turcotte B."/>
            <person name="Kopec K.O."/>
            <person name="Synnott J.M."/>
            <person name="Choo C."/>
            <person name="Paponov I."/>
            <person name="Finkler A."/>
            <person name="Soon Heng Tan C."/>
            <person name="Hutchins A.P."/>
            <person name="Weinmeier T."/>
            <person name="Rattei T."/>
            <person name="Chu J.S."/>
            <person name="Gimenez G."/>
            <person name="Irimia M."/>
            <person name="Rigden D.J."/>
            <person name="Fitzpatrick D.A."/>
            <person name="Lorenzo-Morales J."/>
            <person name="Bateman A."/>
            <person name="Chiu C.H."/>
            <person name="Tang P."/>
            <person name="Hegemann P."/>
            <person name="Fromm H."/>
            <person name="Raoult D."/>
            <person name="Greub G."/>
            <person name="Miranda-Saavedra D."/>
            <person name="Chen N."/>
            <person name="Nash P."/>
            <person name="Ginger M.L."/>
            <person name="Horn M."/>
            <person name="Schaap P."/>
            <person name="Caler L."/>
            <person name="Loftus B."/>
        </authorList>
    </citation>
    <scope>NUCLEOTIDE SEQUENCE [LARGE SCALE GENOMIC DNA]</scope>
    <source>
        <strain evidence="9 10">Neff</strain>
    </source>
</reference>
<feature type="transmembrane region" description="Helical" evidence="7">
    <location>
        <begin position="136"/>
        <end position="155"/>
    </location>
</feature>
<dbReference type="KEGG" id="acan:ACA1_255490"/>
<comment type="similarity">
    <text evidence="2 7">Belongs to the ferroportin (FP) (TC 2.A.100) family. SLC40A subfamily.</text>
</comment>
<dbReference type="GO" id="GO:0005381">
    <property type="term" value="F:iron ion transmembrane transporter activity"/>
    <property type="evidence" value="ECO:0007669"/>
    <property type="project" value="UniProtKB-UniRule"/>
</dbReference>
<feature type="transmembrane region" description="Helical" evidence="7">
    <location>
        <begin position="416"/>
        <end position="434"/>
    </location>
</feature>
<feature type="transmembrane region" description="Helical" evidence="7">
    <location>
        <begin position="337"/>
        <end position="358"/>
    </location>
</feature>
<feature type="transmembrane region" description="Helical" evidence="7">
    <location>
        <begin position="191"/>
        <end position="208"/>
    </location>
</feature>
<evidence type="ECO:0000256" key="7">
    <source>
        <dbReference type="RuleBase" id="RU365065"/>
    </source>
</evidence>
<dbReference type="InterPro" id="IPR009716">
    <property type="entry name" value="Ferroportin-1"/>
</dbReference>
<feature type="compositionally biased region" description="Polar residues" evidence="8">
    <location>
        <begin position="33"/>
        <end position="45"/>
    </location>
</feature>
<keyword evidence="5 7" id="KW-1133">Transmembrane helix</keyword>
<keyword evidence="6 7" id="KW-0472">Membrane</keyword>
<dbReference type="InterPro" id="IPR036259">
    <property type="entry name" value="MFS_trans_sf"/>
</dbReference>
<feature type="region of interest" description="Disordered" evidence="8">
    <location>
        <begin position="1"/>
        <end position="73"/>
    </location>
</feature>
<dbReference type="Pfam" id="PF06963">
    <property type="entry name" value="FPN1"/>
    <property type="match status" value="1"/>
</dbReference>
<keyword evidence="10" id="KW-1185">Reference proteome</keyword>
<evidence type="ECO:0000256" key="8">
    <source>
        <dbReference type="SAM" id="MobiDB-lite"/>
    </source>
</evidence>
<proteinExistence type="inferred from homology"/>
<evidence type="ECO:0000256" key="4">
    <source>
        <dbReference type="ARBA" id="ARBA00022692"/>
    </source>
</evidence>
<name>L8HA66_ACACF</name>
<protein>
    <recommendedName>
        <fullName evidence="7">Solute carrier family 40 member</fullName>
    </recommendedName>
</protein>
<sequence length="477" mass="52189">MEAAYEALGTEVEGVSPFDEPAFNGHDELQEIHMSSDSFPPWTQSQDDAAGQLDDDDGDDAPPVHAGQAQGGMPQFELLEDDHADGTWMGRMVDEVDRKKIITFSLMVQNGCVMICAVFLYLLLPFEAPHPPLSDWRFLSLFFSLVAVGSVAALASMAEDIAVGRDWVVVLTSGDRDALTDANAMVTRISLFCKVAAPVAFSLVMSITSTTGSLIFVCMWNAVSILPELFSLLHIYNEVPGLQKKIVVRQSHGNAFSTLWAGWRAYIASRRTFLASFAYALLFWTALSPGALMSAYLLTHGINEIYIALYMGISSVIGMIPTFFTSRLFKRFGIEKTGLYAIWGQDVCLLVGVVFFLAPNVVQFGRLVADGQLSLASALSALFLQEEESNNNAYTSWSLWEYVPAESRGVINSVEYSLTNIFSLFSFAMGIVFFSPEQFGILVVISFGAVTAAALCYSRWLQTAGAQHPQLAHTNAA</sequence>
<keyword evidence="3 7" id="KW-0813">Transport</keyword>
<dbReference type="VEuPathDB" id="AmoebaDB:ACA1_255490"/>
<keyword evidence="4 7" id="KW-0812">Transmembrane</keyword>
<gene>
    <name evidence="9" type="ORF">ACA1_255490</name>
</gene>
<dbReference type="SUPFAM" id="SSF103473">
    <property type="entry name" value="MFS general substrate transporter"/>
    <property type="match status" value="1"/>
</dbReference>
<dbReference type="EMBL" id="KB007885">
    <property type="protein sequence ID" value="ELR22439.1"/>
    <property type="molecule type" value="Genomic_DNA"/>
</dbReference>
<comment type="subcellular location">
    <subcellularLocation>
        <location evidence="1 7">Membrane</location>
        <topology evidence="1 7">Multi-pass membrane protein</topology>
    </subcellularLocation>
</comment>
<dbReference type="STRING" id="1257118.L8HA66"/>
<feature type="transmembrane region" description="Helical" evidence="7">
    <location>
        <begin position="305"/>
        <end position="325"/>
    </location>
</feature>
<feature type="transmembrane region" description="Helical" evidence="7">
    <location>
        <begin position="441"/>
        <end position="460"/>
    </location>
</feature>
<dbReference type="PANTHER" id="PTHR11660:SF57">
    <property type="entry name" value="SOLUTE CARRIER FAMILY 40 MEMBER"/>
    <property type="match status" value="1"/>
</dbReference>
<evidence type="ECO:0000256" key="5">
    <source>
        <dbReference type="ARBA" id="ARBA00022989"/>
    </source>
</evidence>
<evidence type="ECO:0000256" key="3">
    <source>
        <dbReference type="ARBA" id="ARBA00022448"/>
    </source>
</evidence>
<dbReference type="AlphaFoldDB" id="L8HA66"/>
<evidence type="ECO:0000256" key="6">
    <source>
        <dbReference type="ARBA" id="ARBA00023136"/>
    </source>
</evidence>
<dbReference type="OrthoDB" id="648861at2759"/>
<dbReference type="Proteomes" id="UP000011083">
    <property type="component" value="Unassembled WGS sequence"/>
</dbReference>